<dbReference type="Pfam" id="PF14428">
    <property type="entry name" value="DddA-like"/>
    <property type="match status" value="1"/>
</dbReference>
<evidence type="ECO:0000313" key="2">
    <source>
        <dbReference type="EMBL" id="TWJ11929.1"/>
    </source>
</evidence>
<dbReference type="AlphaFoldDB" id="A0A562V204"/>
<reference evidence="2 3" key="1">
    <citation type="journal article" date="2013" name="Stand. Genomic Sci.">
        <title>Genomic Encyclopedia of Type Strains, Phase I: The one thousand microbial genomes (KMG-I) project.</title>
        <authorList>
            <person name="Kyrpides N.C."/>
            <person name="Woyke T."/>
            <person name="Eisen J.A."/>
            <person name="Garrity G."/>
            <person name="Lilburn T.G."/>
            <person name="Beck B.J."/>
            <person name="Whitman W.B."/>
            <person name="Hugenholtz P."/>
            <person name="Klenk H.P."/>
        </authorList>
    </citation>
    <scope>NUCLEOTIDE SEQUENCE [LARGE SCALE GENOMIC DNA]</scope>
    <source>
        <strain evidence="2 3">DSM 45044</strain>
    </source>
</reference>
<dbReference type="RefSeq" id="WP_158645586.1">
    <property type="nucleotide sequence ID" value="NZ_BAABIJ010000002.1"/>
</dbReference>
<comment type="caution">
    <text evidence="2">The sequence shown here is derived from an EMBL/GenBank/DDBJ whole genome shotgun (WGS) entry which is preliminary data.</text>
</comment>
<sequence length="263" mass="28281">MAGIEDFTAAIAIAFDRLNDAIAGMESARSAAGESATSLQAAGAYGAADIMARVAEVIGEAVDTLATGKTNTEEAAAIARAAMETTDGGDTPAGTTPPPDGGPPAPTPTRPHPNAADTRHVAAVRRIGWPKNAQGRTNARALVFDKNGEQVGDVWKATPDGEANDPRHYREPWRSDVRYTIRYHVEGQVAAMMRRTGITEAEVYLNIPPCGTRDDDWSYQCHDNIKKILPKGYTMTVWAVREREAPTWSPQKYTYKGNGEALA</sequence>
<feature type="compositionally biased region" description="Pro residues" evidence="1">
    <location>
        <begin position="95"/>
        <end position="111"/>
    </location>
</feature>
<accession>A0A562V204</accession>
<proteinExistence type="predicted"/>
<dbReference type="OrthoDB" id="5194055at2"/>
<evidence type="ECO:0000313" key="3">
    <source>
        <dbReference type="Proteomes" id="UP000321617"/>
    </source>
</evidence>
<dbReference type="InterPro" id="IPR032724">
    <property type="entry name" value="SCP1.201-like"/>
</dbReference>
<feature type="compositionally biased region" description="Low complexity" evidence="1">
    <location>
        <begin position="85"/>
        <end position="94"/>
    </location>
</feature>
<name>A0A562V204_9ACTN</name>
<organism evidence="2 3">
    <name type="scientific">Stackebrandtia albiflava</name>
    <dbReference type="NCBI Taxonomy" id="406432"/>
    <lineage>
        <taxon>Bacteria</taxon>
        <taxon>Bacillati</taxon>
        <taxon>Actinomycetota</taxon>
        <taxon>Actinomycetes</taxon>
        <taxon>Glycomycetales</taxon>
        <taxon>Glycomycetaceae</taxon>
        <taxon>Stackebrandtia</taxon>
    </lineage>
</organism>
<dbReference type="EMBL" id="VLLL01000006">
    <property type="protein sequence ID" value="TWJ11929.1"/>
    <property type="molecule type" value="Genomic_DNA"/>
</dbReference>
<dbReference type="Proteomes" id="UP000321617">
    <property type="component" value="Unassembled WGS sequence"/>
</dbReference>
<keyword evidence="3" id="KW-1185">Reference proteome</keyword>
<evidence type="ECO:0000256" key="1">
    <source>
        <dbReference type="SAM" id="MobiDB-lite"/>
    </source>
</evidence>
<protein>
    <submittedName>
        <fullName evidence="2">Nucleic acid/nucleotide deaminase of polymorphic system toxin</fullName>
    </submittedName>
</protein>
<feature type="region of interest" description="Disordered" evidence="1">
    <location>
        <begin position="85"/>
        <end position="117"/>
    </location>
</feature>
<gene>
    <name evidence="2" type="ORF">LX16_2670</name>
</gene>